<keyword evidence="5 9" id="KW-0798">TonB box</keyword>
<dbReference type="EMBL" id="JACIIZ010000003">
    <property type="protein sequence ID" value="MBB6250992.1"/>
    <property type="molecule type" value="Genomic_DNA"/>
</dbReference>
<gene>
    <name evidence="13" type="ORF">FHS74_001537</name>
</gene>
<keyword evidence="7 8" id="KW-0998">Cell outer membrane</keyword>
<dbReference type="AlphaFoldDB" id="A0A7X0EBS5"/>
<dbReference type="PROSITE" id="PS52016">
    <property type="entry name" value="TONB_DEPENDENT_REC_3"/>
    <property type="match status" value="1"/>
</dbReference>
<dbReference type="InterPro" id="IPR039426">
    <property type="entry name" value="TonB-dep_rcpt-like"/>
</dbReference>
<dbReference type="InterPro" id="IPR037066">
    <property type="entry name" value="Plug_dom_sf"/>
</dbReference>
<comment type="subcellular location">
    <subcellularLocation>
        <location evidence="1 8">Cell outer membrane</location>
        <topology evidence="1 8">Multi-pass membrane protein</topology>
    </subcellularLocation>
</comment>
<evidence type="ECO:0000313" key="14">
    <source>
        <dbReference type="Proteomes" id="UP000539175"/>
    </source>
</evidence>
<sequence>MTTPRPLITCSLLLLAGCALVALRPAFAETQHSAPTDPETELQEITVTGQRAANLRATAVKRDAVQVLDAVSADETGTLPDFNVADALKRVAGVNVLLYQGEPRFVTIRGFDANYDTVTIDGFAFATPDSGGRQVYMETLPSNLAQRMEVYKSGSPDLDGHAVGGVINLATPSAFDFPDGTTLVSAKGGYNLQRGDAGGRTPAGEGQVRSSWQFGRDDQFGLLVSASYWERDIFVPQEETASATNWYQANGKPATTAYGGNGIAVPAGRLWYNYQDDRRRLGTSARLDWKPSPQLSAHLSSYYYYQHESAERNDLNAAVNSGATDSGQTDTTGTLSLVNQYAQLANLNFTRKLWGVNGGGAYTFANDLIADVGGSWSRAVLDNPQIFDKFTQNNLAFTYDTSGGAPLFTAVDGAKAHNWALYTQNYRQFQDYQLGENVFDVQVSLSRHVGPDDRGLGFKVGAKWVGTRQNNSLTQTTYNNGGYTLADAFSGQYTCGYTCNDGGIPLISQSLADQAFWRNYAKLAAAYAGSAAQTSDTASALGGDYQVSEDIYAGYGLLAYTGDGWRVQGGVRVETTRFSSDGYVRTNGVIGPATSDKTYTTPLPSVTGTLHTSDDSQLRLAYSRTLGRPRYSDLATHGGSLSTTGAIYTLSQGNPDLKPRLSDNIDIAEELYLDHGRGLISMGGYYKTIQHEIFNFTQTESLTVNGASAPVNVSEARNSPYDAIVKGLEFNFVHDFDFLPEPYYGFGIAANGMISWTSFPIILGDGTVVDRHELPQQANRVFNVSLYYESERLHGRIAWNHTGRMWDDRYSNLTGAAVYYQNRDYMPSDRLDLQLSYDVSRMLSVSVTVQNLTEEDVRENDGRDLELGRQYINFAPTVMLGAALHF</sequence>
<organism evidence="13 14">
    <name type="scientific">Nitrospirillum iridis</name>
    <dbReference type="NCBI Taxonomy" id="765888"/>
    <lineage>
        <taxon>Bacteria</taxon>
        <taxon>Pseudomonadati</taxon>
        <taxon>Pseudomonadota</taxon>
        <taxon>Alphaproteobacteria</taxon>
        <taxon>Rhodospirillales</taxon>
        <taxon>Azospirillaceae</taxon>
        <taxon>Nitrospirillum</taxon>
    </lineage>
</organism>
<feature type="domain" description="TonB-dependent receptor plug" evidence="12">
    <location>
        <begin position="61"/>
        <end position="166"/>
    </location>
</feature>
<dbReference type="Proteomes" id="UP000539175">
    <property type="component" value="Unassembled WGS sequence"/>
</dbReference>
<dbReference type="InterPro" id="IPR012910">
    <property type="entry name" value="Plug_dom"/>
</dbReference>
<evidence type="ECO:0000256" key="10">
    <source>
        <dbReference type="SAM" id="SignalP"/>
    </source>
</evidence>
<keyword evidence="13" id="KW-0675">Receptor</keyword>
<dbReference type="SUPFAM" id="SSF56935">
    <property type="entry name" value="Porins"/>
    <property type="match status" value="1"/>
</dbReference>
<dbReference type="PROSITE" id="PS51257">
    <property type="entry name" value="PROKAR_LIPOPROTEIN"/>
    <property type="match status" value="1"/>
</dbReference>
<comment type="similarity">
    <text evidence="8 9">Belongs to the TonB-dependent receptor family.</text>
</comment>
<dbReference type="Pfam" id="PF00593">
    <property type="entry name" value="TonB_dep_Rec_b-barrel"/>
    <property type="match status" value="1"/>
</dbReference>
<keyword evidence="6 8" id="KW-0472">Membrane</keyword>
<evidence type="ECO:0000256" key="1">
    <source>
        <dbReference type="ARBA" id="ARBA00004571"/>
    </source>
</evidence>
<evidence type="ECO:0000259" key="11">
    <source>
        <dbReference type="Pfam" id="PF00593"/>
    </source>
</evidence>
<evidence type="ECO:0000313" key="13">
    <source>
        <dbReference type="EMBL" id="MBB6250992.1"/>
    </source>
</evidence>
<evidence type="ECO:0000256" key="5">
    <source>
        <dbReference type="ARBA" id="ARBA00023077"/>
    </source>
</evidence>
<evidence type="ECO:0000256" key="8">
    <source>
        <dbReference type="PROSITE-ProRule" id="PRU01360"/>
    </source>
</evidence>
<reference evidence="13 14" key="1">
    <citation type="submission" date="2020-08" db="EMBL/GenBank/DDBJ databases">
        <title>Genomic Encyclopedia of Type Strains, Phase IV (KMG-IV): sequencing the most valuable type-strain genomes for metagenomic binning, comparative biology and taxonomic classification.</title>
        <authorList>
            <person name="Goeker M."/>
        </authorList>
    </citation>
    <scope>NUCLEOTIDE SEQUENCE [LARGE SCALE GENOMIC DNA]</scope>
    <source>
        <strain evidence="13 14">DSM 22198</strain>
    </source>
</reference>
<dbReference type="NCBIfam" id="TIGR01782">
    <property type="entry name" value="TonB-Xanth-Caul"/>
    <property type="match status" value="1"/>
</dbReference>
<evidence type="ECO:0000256" key="9">
    <source>
        <dbReference type="RuleBase" id="RU003357"/>
    </source>
</evidence>
<dbReference type="Gene3D" id="2.40.170.20">
    <property type="entry name" value="TonB-dependent receptor, beta-barrel domain"/>
    <property type="match status" value="1"/>
</dbReference>
<dbReference type="PANTHER" id="PTHR40980:SF4">
    <property type="entry name" value="TONB-DEPENDENT RECEPTOR-LIKE BETA-BARREL DOMAIN-CONTAINING PROTEIN"/>
    <property type="match status" value="1"/>
</dbReference>
<keyword evidence="14" id="KW-1185">Reference proteome</keyword>
<evidence type="ECO:0000256" key="3">
    <source>
        <dbReference type="ARBA" id="ARBA00022452"/>
    </source>
</evidence>
<dbReference type="RefSeq" id="WP_184799065.1">
    <property type="nucleotide sequence ID" value="NZ_JACIIZ010000003.1"/>
</dbReference>
<dbReference type="Pfam" id="PF07715">
    <property type="entry name" value="Plug"/>
    <property type="match status" value="1"/>
</dbReference>
<keyword evidence="10" id="KW-0732">Signal</keyword>
<feature type="chain" id="PRO_5031183312" evidence="10">
    <location>
        <begin position="29"/>
        <end position="886"/>
    </location>
</feature>
<keyword evidence="2 8" id="KW-0813">Transport</keyword>
<name>A0A7X0EBS5_9PROT</name>
<dbReference type="GO" id="GO:0009279">
    <property type="term" value="C:cell outer membrane"/>
    <property type="evidence" value="ECO:0007669"/>
    <property type="project" value="UniProtKB-SubCell"/>
</dbReference>
<evidence type="ECO:0000256" key="2">
    <source>
        <dbReference type="ARBA" id="ARBA00022448"/>
    </source>
</evidence>
<evidence type="ECO:0000256" key="7">
    <source>
        <dbReference type="ARBA" id="ARBA00023237"/>
    </source>
</evidence>
<dbReference type="InterPro" id="IPR036942">
    <property type="entry name" value="Beta-barrel_TonB_sf"/>
</dbReference>
<comment type="caution">
    <text evidence="13">The sequence shown here is derived from an EMBL/GenBank/DDBJ whole genome shotgun (WGS) entry which is preliminary data.</text>
</comment>
<evidence type="ECO:0000256" key="4">
    <source>
        <dbReference type="ARBA" id="ARBA00022692"/>
    </source>
</evidence>
<evidence type="ECO:0000259" key="12">
    <source>
        <dbReference type="Pfam" id="PF07715"/>
    </source>
</evidence>
<accession>A0A7X0EBS5</accession>
<dbReference type="Gene3D" id="2.170.130.10">
    <property type="entry name" value="TonB-dependent receptor, plug domain"/>
    <property type="match status" value="1"/>
</dbReference>
<feature type="signal peptide" evidence="10">
    <location>
        <begin position="1"/>
        <end position="28"/>
    </location>
</feature>
<dbReference type="InterPro" id="IPR010104">
    <property type="entry name" value="TonB_rcpt_bac"/>
</dbReference>
<dbReference type="PANTHER" id="PTHR40980">
    <property type="entry name" value="PLUG DOMAIN-CONTAINING PROTEIN"/>
    <property type="match status" value="1"/>
</dbReference>
<dbReference type="InterPro" id="IPR000531">
    <property type="entry name" value="Beta-barrel_TonB"/>
</dbReference>
<proteinExistence type="inferred from homology"/>
<protein>
    <submittedName>
        <fullName evidence="13">TonB-dependent receptor</fullName>
    </submittedName>
</protein>
<evidence type="ECO:0000256" key="6">
    <source>
        <dbReference type="ARBA" id="ARBA00023136"/>
    </source>
</evidence>
<keyword evidence="4 8" id="KW-0812">Transmembrane</keyword>
<keyword evidence="3 8" id="KW-1134">Transmembrane beta strand</keyword>
<feature type="domain" description="TonB-dependent receptor-like beta-barrel" evidence="11">
    <location>
        <begin position="470"/>
        <end position="852"/>
    </location>
</feature>